<feature type="chain" id="PRO_5035329117" evidence="1">
    <location>
        <begin position="24"/>
        <end position="103"/>
    </location>
</feature>
<dbReference type="AlphaFoldDB" id="A0A8J2W758"/>
<keyword evidence="1" id="KW-0732">Signal</keyword>
<proteinExistence type="predicted"/>
<keyword evidence="3" id="KW-1185">Reference proteome</keyword>
<sequence length="103" mass="11239">MKWHVVIAMTILIQFVVIKLIDAKDLSDGRSHQGHSILVVGKTNSDEARNISGHKKSDKNSTGKVVAKTYSREGQNIVEAAFMIGNKCATGFVKIHGICAFID</sequence>
<feature type="signal peptide" evidence="1">
    <location>
        <begin position="1"/>
        <end position="23"/>
    </location>
</feature>
<evidence type="ECO:0000313" key="3">
    <source>
        <dbReference type="Proteomes" id="UP000789524"/>
    </source>
</evidence>
<accession>A0A8J2W758</accession>
<organism evidence="2 3">
    <name type="scientific">Danaus chrysippus</name>
    <name type="common">African queen</name>
    <dbReference type="NCBI Taxonomy" id="151541"/>
    <lineage>
        <taxon>Eukaryota</taxon>
        <taxon>Metazoa</taxon>
        <taxon>Ecdysozoa</taxon>
        <taxon>Arthropoda</taxon>
        <taxon>Hexapoda</taxon>
        <taxon>Insecta</taxon>
        <taxon>Pterygota</taxon>
        <taxon>Neoptera</taxon>
        <taxon>Endopterygota</taxon>
        <taxon>Lepidoptera</taxon>
        <taxon>Glossata</taxon>
        <taxon>Ditrysia</taxon>
        <taxon>Papilionoidea</taxon>
        <taxon>Nymphalidae</taxon>
        <taxon>Danainae</taxon>
        <taxon>Danaini</taxon>
        <taxon>Danaina</taxon>
        <taxon>Danaus</taxon>
        <taxon>Anosia</taxon>
    </lineage>
</organism>
<name>A0A8J2W758_9NEOP</name>
<evidence type="ECO:0000313" key="2">
    <source>
        <dbReference type="EMBL" id="CAG9570773.1"/>
    </source>
</evidence>
<evidence type="ECO:0000256" key="1">
    <source>
        <dbReference type="SAM" id="SignalP"/>
    </source>
</evidence>
<protein>
    <submittedName>
        <fullName evidence="2">(African queen) hypothetical protein</fullName>
    </submittedName>
</protein>
<comment type="caution">
    <text evidence="2">The sequence shown here is derived from an EMBL/GenBank/DDBJ whole genome shotgun (WGS) entry which is preliminary data.</text>
</comment>
<gene>
    <name evidence="2" type="ORF">DCHRY22_LOCUS9446</name>
</gene>
<dbReference type="EMBL" id="CAKASE010000066">
    <property type="protein sequence ID" value="CAG9570773.1"/>
    <property type="molecule type" value="Genomic_DNA"/>
</dbReference>
<dbReference type="Proteomes" id="UP000789524">
    <property type="component" value="Unassembled WGS sequence"/>
</dbReference>
<reference evidence="2" key="1">
    <citation type="submission" date="2021-09" db="EMBL/GenBank/DDBJ databases">
        <authorList>
            <person name="Martin H S."/>
        </authorList>
    </citation>
    <scope>NUCLEOTIDE SEQUENCE</scope>
</reference>